<dbReference type="Gene3D" id="2.60.120.260">
    <property type="entry name" value="Galactose-binding domain-like"/>
    <property type="match status" value="1"/>
</dbReference>
<dbReference type="GO" id="GO:0006516">
    <property type="term" value="P:glycoprotein catabolic process"/>
    <property type="evidence" value="ECO:0007669"/>
    <property type="project" value="TreeGrafter"/>
</dbReference>
<dbReference type="EMBL" id="CP034437">
    <property type="protein sequence ID" value="AZN42636.1"/>
    <property type="molecule type" value="Genomic_DNA"/>
</dbReference>
<sequence length="899" mass="100393">MIRKEALSHCYELSIGGVQFMSHKSAATRVSEYVNTLRGSNSDSEYSKGNTFPATGVPFGFNFWSPMTNASEQRWIYQYSSRSIQAFTISHMPSPWIGDRQTFQFMPMSDQVTVDRDARGVSFDHANETAKAHVYSVKFDNGIQTELAPTDHAACVRFSFPSDRSYLLFDTFDNLDASIAFDAENGVVTGHVDYPDGFLSLVPRMYVYAEFSKPFVRSSQVEGYRDLTSWIEFDTHQDRQVIMKIATSFISAEQAKANLVEEIGSSTFEQVKLAGQDAWDAILNKIEVEGASEDQLITLYSNLYRLYIYPNSASENVGGTQKYATPYVKGNPIKEGQIYVNNGFWDTYRTTWPMYALLTPDKAGELAEGFLKGYKDGGWMARWSAPGCVDCMVGTNSEIIFADAYLKGIKGFDVEAAYDSMIRNAATYSSDSAKGRKGMDRSVFLGYTPQDLVGESTSWSLESYLNDFGVAQLASALGKEDDAKYFYNRALNYTQIFSPTVGFFRGKNEDGTWRTSDEEFSSIRWGFEYTEGNAWHYCVAVPHDGQGLANLYGGREGLSNKIDDVFNAPRDYEEGGYFRVIHEMVEAYDIDRGQYGHSNQPVHHTIYMYNYAGTPWKTQARARDIVTRLYDSGVGTGNGYQGDEDNGEMSAWYLFAAMGFYPVSVGRPEYAIGAPYFKKMTIHLENGKDIVINAPKVNDDNIYVQGLKINGQDYSKNYLLHQDLAHGAVLEFDMGPSPSSWGSGEDDVPPSLTTGELPPQPLQDLANGGKVTASGENEAAGHTAAQAFVNNSSTKWQTLEPSGWIQYELKEAGAVQMYTITSANDDQQQDPKSWELLASNDGTNWTLLDARVDEAFTWRQHTRAFAVNQAEASFTFYRLNVKQNHGADSLQIAEIELLG</sequence>
<dbReference type="Gene3D" id="1.20.1050.60">
    <property type="entry name" value="alpha-1,2-mannosidase"/>
    <property type="match status" value="1"/>
</dbReference>
<dbReference type="OrthoDB" id="9804511at2"/>
<dbReference type="KEGG" id="palb:EJC50_25300"/>
<dbReference type="Pfam" id="PF07971">
    <property type="entry name" value="Glyco_hydro_92"/>
    <property type="match status" value="1"/>
</dbReference>
<dbReference type="InterPro" id="IPR012939">
    <property type="entry name" value="Glyco_hydro_92"/>
</dbReference>
<dbReference type="RefSeq" id="WP_126018538.1">
    <property type="nucleotide sequence ID" value="NZ_CP034437.1"/>
</dbReference>
<dbReference type="GO" id="GO:0000224">
    <property type="term" value="F:peptide-N4-(N-acetyl-beta-glucosaminyl)asparagine amidase activity"/>
    <property type="evidence" value="ECO:0007669"/>
    <property type="project" value="TreeGrafter"/>
</dbReference>
<gene>
    <name evidence="3" type="ORF">EJC50_25300</name>
</gene>
<dbReference type="PROSITE" id="PS50022">
    <property type="entry name" value="FA58C_3"/>
    <property type="match status" value="1"/>
</dbReference>
<dbReference type="FunFam" id="3.30.2080.10:FF:000001">
    <property type="entry name" value="Alpha-1,2-mannosidase subfamily"/>
    <property type="match status" value="1"/>
</dbReference>
<dbReference type="SUPFAM" id="SSF48208">
    <property type="entry name" value="Six-hairpin glycosidases"/>
    <property type="match status" value="1"/>
</dbReference>
<dbReference type="GO" id="GO:0005975">
    <property type="term" value="P:carbohydrate metabolic process"/>
    <property type="evidence" value="ECO:0007669"/>
    <property type="project" value="InterPro"/>
</dbReference>
<dbReference type="InterPro" id="IPR005887">
    <property type="entry name" value="GH92_a_mannosidase_put"/>
</dbReference>
<dbReference type="Proteomes" id="UP000272528">
    <property type="component" value="Chromosome"/>
</dbReference>
<accession>A0A3Q8X843</accession>
<feature type="region of interest" description="Disordered" evidence="1">
    <location>
        <begin position="736"/>
        <end position="758"/>
    </location>
</feature>
<dbReference type="AlphaFoldDB" id="A0A3Q8X843"/>
<protein>
    <submittedName>
        <fullName evidence="3">Alpha-1,2-mannosidase</fullName>
    </submittedName>
</protein>
<dbReference type="NCBIfam" id="TIGR01180">
    <property type="entry name" value="aman2_put"/>
    <property type="match status" value="1"/>
</dbReference>
<keyword evidence="4" id="KW-1185">Reference proteome</keyword>
<evidence type="ECO:0000313" key="4">
    <source>
        <dbReference type="Proteomes" id="UP000272528"/>
    </source>
</evidence>
<name>A0A3Q8X843_9BACL</name>
<dbReference type="Pfam" id="PF17678">
    <property type="entry name" value="Glyco_hydro_92N"/>
    <property type="match status" value="1"/>
</dbReference>
<organism evidence="3 4">
    <name type="scientific">Paenibacillus albus</name>
    <dbReference type="NCBI Taxonomy" id="2495582"/>
    <lineage>
        <taxon>Bacteria</taxon>
        <taxon>Bacillati</taxon>
        <taxon>Bacillota</taxon>
        <taxon>Bacilli</taxon>
        <taxon>Bacillales</taxon>
        <taxon>Paenibacillaceae</taxon>
        <taxon>Paenibacillus</taxon>
    </lineage>
</organism>
<evidence type="ECO:0000313" key="3">
    <source>
        <dbReference type="EMBL" id="AZN42636.1"/>
    </source>
</evidence>
<reference evidence="4" key="1">
    <citation type="submission" date="2018-12" db="EMBL/GenBank/DDBJ databases">
        <title>Genome sequence of Peanibacillus sp.</title>
        <authorList>
            <person name="Subramani G."/>
            <person name="Srinivasan S."/>
            <person name="Kim M.K."/>
        </authorList>
    </citation>
    <scope>NUCLEOTIDE SEQUENCE [LARGE SCALE GENOMIC DNA]</scope>
    <source>
        <strain evidence="4">18JY67-1</strain>
    </source>
</reference>
<dbReference type="Gene3D" id="3.30.2080.10">
    <property type="entry name" value="GH92 mannosidase domain"/>
    <property type="match status" value="1"/>
</dbReference>
<dbReference type="Pfam" id="PF00754">
    <property type="entry name" value="F5_F8_type_C"/>
    <property type="match status" value="1"/>
</dbReference>
<dbReference type="InterPro" id="IPR041371">
    <property type="entry name" value="GH92_N"/>
</dbReference>
<feature type="domain" description="F5/8 type C" evidence="2">
    <location>
        <begin position="758"/>
        <end position="899"/>
    </location>
</feature>
<proteinExistence type="predicted"/>
<evidence type="ECO:0000259" key="2">
    <source>
        <dbReference type="PROSITE" id="PS50022"/>
    </source>
</evidence>
<dbReference type="FunFam" id="1.20.1050.60:FF:000001">
    <property type="entry name" value="Putative alpha-1,2-mannosidase"/>
    <property type="match status" value="1"/>
</dbReference>
<dbReference type="InterPro" id="IPR050883">
    <property type="entry name" value="PNGase"/>
</dbReference>
<dbReference type="InterPro" id="IPR014718">
    <property type="entry name" value="GH-type_carb-bd"/>
</dbReference>
<dbReference type="Gene3D" id="1.20.1610.10">
    <property type="entry name" value="alpha-1,2-mannosidases domains"/>
    <property type="match status" value="1"/>
</dbReference>
<dbReference type="PANTHER" id="PTHR12143:SF43">
    <property type="entry name" value="PUTATIVE-RELATED"/>
    <property type="match status" value="1"/>
</dbReference>
<dbReference type="GO" id="GO:0030246">
    <property type="term" value="F:carbohydrate binding"/>
    <property type="evidence" value="ECO:0007669"/>
    <property type="project" value="InterPro"/>
</dbReference>
<dbReference type="InterPro" id="IPR000421">
    <property type="entry name" value="FA58C"/>
</dbReference>
<dbReference type="Gene3D" id="2.70.98.10">
    <property type="match status" value="1"/>
</dbReference>
<dbReference type="SUPFAM" id="SSF49785">
    <property type="entry name" value="Galactose-binding domain-like"/>
    <property type="match status" value="1"/>
</dbReference>
<dbReference type="GO" id="GO:0005829">
    <property type="term" value="C:cytosol"/>
    <property type="evidence" value="ECO:0007669"/>
    <property type="project" value="TreeGrafter"/>
</dbReference>
<dbReference type="PANTHER" id="PTHR12143">
    <property type="entry name" value="PEPTIDE N-GLYCANASE PNGASE -RELATED"/>
    <property type="match status" value="1"/>
</dbReference>
<evidence type="ECO:0000256" key="1">
    <source>
        <dbReference type="SAM" id="MobiDB-lite"/>
    </source>
</evidence>
<dbReference type="InterPro" id="IPR008928">
    <property type="entry name" value="6-hairpin_glycosidase_sf"/>
</dbReference>
<dbReference type="InterPro" id="IPR008979">
    <property type="entry name" value="Galactose-bd-like_sf"/>
</dbReference>